<dbReference type="InterPro" id="IPR016181">
    <property type="entry name" value="Acyl_CoA_acyltransferase"/>
</dbReference>
<evidence type="ECO:0000313" key="3">
    <source>
        <dbReference type="Proteomes" id="UP001596432"/>
    </source>
</evidence>
<feature type="domain" description="N-acetyltransferase" evidence="1">
    <location>
        <begin position="5"/>
        <end position="141"/>
    </location>
</feature>
<evidence type="ECO:0000259" key="1">
    <source>
        <dbReference type="PROSITE" id="PS51186"/>
    </source>
</evidence>
<dbReference type="SUPFAM" id="SSF55729">
    <property type="entry name" value="Acyl-CoA N-acyltransferases (Nat)"/>
    <property type="match status" value="1"/>
</dbReference>
<dbReference type="GO" id="GO:0016746">
    <property type="term" value="F:acyltransferase activity"/>
    <property type="evidence" value="ECO:0007669"/>
    <property type="project" value="UniProtKB-KW"/>
</dbReference>
<dbReference type="PROSITE" id="PS51186">
    <property type="entry name" value="GNAT"/>
    <property type="match status" value="1"/>
</dbReference>
<organism evidence="2 3">
    <name type="scientific">Halosimplex aquaticum</name>
    <dbReference type="NCBI Taxonomy" id="3026162"/>
    <lineage>
        <taxon>Archaea</taxon>
        <taxon>Methanobacteriati</taxon>
        <taxon>Methanobacteriota</taxon>
        <taxon>Stenosarchaea group</taxon>
        <taxon>Halobacteria</taxon>
        <taxon>Halobacteriales</taxon>
        <taxon>Haloarculaceae</taxon>
        <taxon>Halosimplex</taxon>
    </lineage>
</organism>
<protein>
    <submittedName>
        <fullName evidence="2">GNAT family N-acetyltransferase</fullName>
        <ecNumber evidence="2">2.3.1.-</ecNumber>
    </submittedName>
</protein>
<evidence type="ECO:0000313" key="2">
    <source>
        <dbReference type="EMBL" id="MFC7140148.1"/>
    </source>
</evidence>
<dbReference type="EC" id="2.3.1.-" evidence="2"/>
<dbReference type="RefSeq" id="WP_274325715.1">
    <property type="nucleotide sequence ID" value="NZ_CP118158.1"/>
</dbReference>
<gene>
    <name evidence="2" type="ORF">ACFQMA_09925</name>
</gene>
<proteinExistence type="predicted"/>
<keyword evidence="3" id="KW-1185">Reference proteome</keyword>
<accession>A0ABD5XYI2</accession>
<dbReference type="InterPro" id="IPR000182">
    <property type="entry name" value="GNAT_dom"/>
</dbReference>
<keyword evidence="2" id="KW-0808">Transferase</keyword>
<dbReference type="AlphaFoldDB" id="A0ABD5XYI2"/>
<reference evidence="2 3" key="1">
    <citation type="journal article" date="2019" name="Int. J. Syst. Evol. Microbiol.">
        <title>The Global Catalogue of Microorganisms (GCM) 10K type strain sequencing project: providing services to taxonomists for standard genome sequencing and annotation.</title>
        <authorList>
            <consortium name="The Broad Institute Genomics Platform"/>
            <consortium name="The Broad Institute Genome Sequencing Center for Infectious Disease"/>
            <person name="Wu L."/>
            <person name="Ma J."/>
        </authorList>
    </citation>
    <scope>NUCLEOTIDE SEQUENCE [LARGE SCALE GENOMIC DNA]</scope>
    <source>
        <strain evidence="2 3">XZYJT29</strain>
    </source>
</reference>
<dbReference type="Pfam" id="PF13508">
    <property type="entry name" value="Acetyltransf_7"/>
    <property type="match status" value="1"/>
</dbReference>
<dbReference type="GeneID" id="78820426"/>
<comment type="caution">
    <text evidence="2">The sequence shown here is derived from an EMBL/GenBank/DDBJ whole genome shotgun (WGS) entry which is preliminary data.</text>
</comment>
<dbReference type="Gene3D" id="3.40.630.30">
    <property type="match status" value="1"/>
</dbReference>
<dbReference type="Proteomes" id="UP001596432">
    <property type="component" value="Unassembled WGS sequence"/>
</dbReference>
<name>A0ABD5XYI2_9EURY</name>
<sequence length="141" mass="14731">MARDVTVRPATPDDLSSVLGVLDAGALETDADRVRASIDCGDAFVAVRDGTADSDDGSAGEGVALGALVLDGDEIAAVAVRRRRRGQGIGSALVAAAADRRDRLVAEFDGNVRPFYEGLEFEVMPVDGSERFRGYLDCEGG</sequence>
<keyword evidence="2" id="KW-0012">Acyltransferase</keyword>
<dbReference type="EMBL" id="JBHTAS010000001">
    <property type="protein sequence ID" value="MFC7140148.1"/>
    <property type="molecule type" value="Genomic_DNA"/>
</dbReference>